<proteinExistence type="predicted"/>
<dbReference type="PATRIC" id="fig|866895.3.peg.4118"/>
<gene>
    <name evidence="2" type="ordered locus">HBHAL_5079</name>
</gene>
<evidence type="ECO:0000313" key="3">
    <source>
        <dbReference type="Proteomes" id="UP000007397"/>
    </source>
</evidence>
<reference evidence="2 3" key="1">
    <citation type="journal article" date="2013" name="Environ. Microbiol.">
        <title>Chloride and organic osmolytes: a hybrid strategy to cope with elevated salinities by the moderately halophilic, chloride-dependent bacterium Halobacillus halophilus.</title>
        <authorList>
            <person name="Saum S.H."/>
            <person name="Pfeiffer F."/>
            <person name="Palm P."/>
            <person name="Rampp M."/>
            <person name="Schuster S.C."/>
            <person name="Muller V."/>
            <person name="Oesterhelt D."/>
        </authorList>
    </citation>
    <scope>NUCLEOTIDE SEQUENCE [LARGE SCALE GENOMIC DNA]</scope>
    <source>
        <strain evidence="3">ATCC 35676 / DSM 2266 / JCM 20832 / KCTC 3685 / LMG 17431 / NBRC 102448 / NCIMB 2269</strain>
    </source>
</reference>
<keyword evidence="1" id="KW-0472">Membrane</keyword>
<evidence type="ECO:0000256" key="1">
    <source>
        <dbReference type="SAM" id="Phobius"/>
    </source>
</evidence>
<feature type="transmembrane region" description="Helical" evidence="1">
    <location>
        <begin position="131"/>
        <end position="153"/>
    </location>
</feature>
<name>I0JTE2_HALH3</name>
<sequence length="189" mass="22065">MNSRFVQKWVSVIEKVIAAMALTVLFHTLTYSVVLYLMKLMKRLKIAFAETSFNLESARSDVKNGIKKYSYLDNFFKWRIWTYFTSSALFFLLKDNPDQIGDSFKLVILSVLLIAIGEFIHSSILGGKEELLFYFMKCFVIIIYPIGFVRLFLNNTSNTFILLLSIVVILSYSFLFVKYVIDSFYSYLF</sequence>
<accession>I0JTE2</accession>
<dbReference type="Proteomes" id="UP000007397">
    <property type="component" value="Chromosome"/>
</dbReference>
<evidence type="ECO:0000313" key="2">
    <source>
        <dbReference type="EMBL" id="CCG47414.1"/>
    </source>
</evidence>
<dbReference type="AlphaFoldDB" id="I0JTE2"/>
<keyword evidence="3" id="KW-1185">Reference proteome</keyword>
<feature type="transmembrane region" description="Helical" evidence="1">
    <location>
        <begin position="106"/>
        <end position="125"/>
    </location>
</feature>
<keyword evidence="1" id="KW-0812">Transmembrane</keyword>
<dbReference type="HOGENOM" id="CLU_1432726_0_0_9"/>
<dbReference type="EMBL" id="HE717023">
    <property type="protein sequence ID" value="CCG47414.1"/>
    <property type="molecule type" value="Genomic_DNA"/>
</dbReference>
<feature type="transmembrane region" description="Helical" evidence="1">
    <location>
        <begin position="12"/>
        <end position="38"/>
    </location>
</feature>
<organism evidence="2 3">
    <name type="scientific">Halobacillus halophilus (strain ATCC 35676 / DSM 2266 / JCM 20832 / KCTC 3685 / LMG 17431 / NBRC 102448 / NCIMB 2269)</name>
    <name type="common">Sporosarcina halophila</name>
    <dbReference type="NCBI Taxonomy" id="866895"/>
    <lineage>
        <taxon>Bacteria</taxon>
        <taxon>Bacillati</taxon>
        <taxon>Bacillota</taxon>
        <taxon>Bacilli</taxon>
        <taxon>Bacillales</taxon>
        <taxon>Bacillaceae</taxon>
        <taxon>Halobacillus</taxon>
    </lineage>
</organism>
<feature type="transmembrane region" description="Helical" evidence="1">
    <location>
        <begin position="160"/>
        <end position="181"/>
    </location>
</feature>
<keyword evidence="1" id="KW-1133">Transmembrane helix</keyword>
<protein>
    <submittedName>
        <fullName evidence="2">Uncharacterized protein</fullName>
    </submittedName>
</protein>
<dbReference type="KEGG" id="hhd:HBHAL_5079"/>